<name>A0ABN2N797_9PSEU</name>
<reference evidence="7 8" key="1">
    <citation type="journal article" date="2019" name="Int. J. Syst. Evol. Microbiol.">
        <title>The Global Catalogue of Microorganisms (GCM) 10K type strain sequencing project: providing services to taxonomists for standard genome sequencing and annotation.</title>
        <authorList>
            <consortium name="The Broad Institute Genomics Platform"/>
            <consortium name="The Broad Institute Genome Sequencing Center for Infectious Disease"/>
            <person name="Wu L."/>
            <person name="Ma J."/>
        </authorList>
    </citation>
    <scope>NUCLEOTIDE SEQUENCE [LARGE SCALE GENOMIC DNA]</scope>
    <source>
        <strain evidence="7 8">JCM 16009</strain>
    </source>
</reference>
<organism evidence="7 8">
    <name type="scientific">Pseudonocardia ailaonensis</name>
    <dbReference type="NCBI Taxonomy" id="367279"/>
    <lineage>
        <taxon>Bacteria</taxon>
        <taxon>Bacillati</taxon>
        <taxon>Actinomycetota</taxon>
        <taxon>Actinomycetes</taxon>
        <taxon>Pseudonocardiales</taxon>
        <taxon>Pseudonocardiaceae</taxon>
        <taxon>Pseudonocardia</taxon>
    </lineage>
</organism>
<evidence type="ECO:0000256" key="5">
    <source>
        <dbReference type="ARBA" id="ARBA00022970"/>
    </source>
</evidence>
<keyword evidence="3" id="KW-0547">Nucleotide-binding</keyword>
<dbReference type="Proteomes" id="UP001500449">
    <property type="component" value="Unassembled WGS sequence"/>
</dbReference>
<dbReference type="Gene3D" id="3.40.50.300">
    <property type="entry name" value="P-loop containing nucleotide triphosphate hydrolases"/>
    <property type="match status" value="2"/>
</dbReference>
<dbReference type="PANTHER" id="PTHR43820">
    <property type="entry name" value="HIGH-AFFINITY BRANCHED-CHAIN AMINO ACID TRANSPORT ATP-BINDING PROTEIN LIVF"/>
    <property type="match status" value="1"/>
</dbReference>
<evidence type="ECO:0000259" key="6">
    <source>
        <dbReference type="PROSITE" id="PS50893"/>
    </source>
</evidence>
<dbReference type="PROSITE" id="PS00211">
    <property type="entry name" value="ABC_TRANSPORTER_1"/>
    <property type="match status" value="2"/>
</dbReference>
<evidence type="ECO:0000256" key="3">
    <source>
        <dbReference type="ARBA" id="ARBA00022741"/>
    </source>
</evidence>
<feature type="domain" description="ABC transporter" evidence="6">
    <location>
        <begin position="280"/>
        <end position="506"/>
    </location>
</feature>
<keyword evidence="4 7" id="KW-0067">ATP-binding</keyword>
<dbReference type="PROSITE" id="PS50893">
    <property type="entry name" value="ABC_TRANSPORTER_2"/>
    <property type="match status" value="2"/>
</dbReference>
<feature type="domain" description="ABC transporter" evidence="6">
    <location>
        <begin position="4"/>
        <end position="253"/>
    </location>
</feature>
<comment type="similarity">
    <text evidence="1">Belongs to the ABC transporter superfamily.</text>
</comment>
<dbReference type="SMART" id="SM00382">
    <property type="entry name" value="AAA"/>
    <property type="match status" value="2"/>
</dbReference>
<dbReference type="InterPro" id="IPR003439">
    <property type="entry name" value="ABC_transporter-like_ATP-bd"/>
</dbReference>
<evidence type="ECO:0000313" key="7">
    <source>
        <dbReference type="EMBL" id="GAA1854906.1"/>
    </source>
</evidence>
<evidence type="ECO:0000256" key="4">
    <source>
        <dbReference type="ARBA" id="ARBA00022840"/>
    </source>
</evidence>
<proteinExistence type="inferred from homology"/>
<dbReference type="GO" id="GO:0005524">
    <property type="term" value="F:ATP binding"/>
    <property type="evidence" value="ECO:0007669"/>
    <property type="project" value="UniProtKB-KW"/>
</dbReference>
<dbReference type="InterPro" id="IPR052156">
    <property type="entry name" value="BCAA_Transport_ATP-bd_LivF"/>
</dbReference>
<dbReference type="Pfam" id="PF00005">
    <property type="entry name" value="ABC_tran"/>
    <property type="match status" value="2"/>
</dbReference>
<dbReference type="InterPro" id="IPR003593">
    <property type="entry name" value="AAA+_ATPase"/>
</dbReference>
<dbReference type="SUPFAM" id="SSF52540">
    <property type="entry name" value="P-loop containing nucleoside triphosphate hydrolases"/>
    <property type="match status" value="2"/>
</dbReference>
<accession>A0ABN2N797</accession>
<gene>
    <name evidence="7" type="ORF">GCM10009836_38690</name>
</gene>
<evidence type="ECO:0000256" key="1">
    <source>
        <dbReference type="ARBA" id="ARBA00005417"/>
    </source>
</evidence>
<dbReference type="InterPro" id="IPR017871">
    <property type="entry name" value="ABC_transporter-like_CS"/>
</dbReference>
<dbReference type="PANTHER" id="PTHR43820:SF4">
    <property type="entry name" value="HIGH-AFFINITY BRANCHED-CHAIN AMINO ACID TRANSPORT ATP-BINDING PROTEIN LIVF"/>
    <property type="match status" value="1"/>
</dbReference>
<keyword evidence="8" id="KW-1185">Reference proteome</keyword>
<sequence>MSTLQAEGLTKTYSGITAVSDVSLTFRPGEITAVVGANGAGKTSLLDLLSGIIEPSRGTVSMDGGDISRLSAWRRGRRGLFRGFQDATLFAELSVRETLRLSAYRTHRVHPVVSVLGLPAARRRDAEIDALIASAAADYGLTEWLETPLRDLSLGMIKVVQLAAVTVATPSWVLLDEPAAGLARAETDRLAARLRAASDALPDVGFLIVEHDALLVASCADRVIVMAGGKVTEDLRKGDEGWSDLLHPPTVTAATVTAVPAAARVEPVRAEPVGSGPAGLDAKGLRITYGRFTAVHGADIAVRPASLTVLVGTNGAGKSSVLNAIAGLRPPAAGSVAIDGVDVTRRPAHERVGHGLVLVPSGRALFASLTVAENLRLSAGAEEEGAIDPLELFPELRPKLGQRAGTMSGGEQQMLAVARSLRLRPRYLLIDELSLGLSPAATGRLVDALLEIRDQGVGILVVEQNAPFALSYSDEAYVMNRGQVAFHGPSAEAAARPDLFRPVFLDTA</sequence>
<dbReference type="EMBL" id="BAAAQK010000012">
    <property type="protein sequence ID" value="GAA1854906.1"/>
    <property type="molecule type" value="Genomic_DNA"/>
</dbReference>
<evidence type="ECO:0000313" key="8">
    <source>
        <dbReference type="Proteomes" id="UP001500449"/>
    </source>
</evidence>
<evidence type="ECO:0000256" key="2">
    <source>
        <dbReference type="ARBA" id="ARBA00022448"/>
    </source>
</evidence>
<dbReference type="CDD" id="cd03224">
    <property type="entry name" value="ABC_TM1139_LivF_branched"/>
    <property type="match status" value="1"/>
</dbReference>
<comment type="caution">
    <text evidence="7">The sequence shown here is derived from an EMBL/GenBank/DDBJ whole genome shotgun (WGS) entry which is preliminary data.</text>
</comment>
<keyword evidence="2" id="KW-0813">Transport</keyword>
<keyword evidence="5" id="KW-0029">Amino-acid transport</keyword>
<dbReference type="InterPro" id="IPR027417">
    <property type="entry name" value="P-loop_NTPase"/>
</dbReference>
<protein>
    <submittedName>
        <fullName evidence="7">ATP-binding cassette domain-containing protein</fullName>
    </submittedName>
</protein>